<name>A0ABW5NK99_9SPHI</name>
<keyword evidence="2" id="KW-1185">Reference proteome</keyword>
<comment type="caution">
    <text evidence="1">The sequence shown here is derived from an EMBL/GenBank/DDBJ whole genome shotgun (WGS) entry which is preliminary data.</text>
</comment>
<dbReference type="InterPro" id="IPR036237">
    <property type="entry name" value="Xyl_isomerase-like_sf"/>
</dbReference>
<dbReference type="Proteomes" id="UP001597393">
    <property type="component" value="Unassembled WGS sequence"/>
</dbReference>
<accession>A0ABW5NK99</accession>
<protein>
    <submittedName>
        <fullName evidence="1">Sugar phosphate isomerase/epimerase family protein</fullName>
    </submittedName>
</protein>
<gene>
    <name evidence="1" type="ORF">ACFSQ3_06850</name>
</gene>
<evidence type="ECO:0000313" key="2">
    <source>
        <dbReference type="Proteomes" id="UP001597393"/>
    </source>
</evidence>
<dbReference type="SUPFAM" id="SSF51658">
    <property type="entry name" value="Xylose isomerase-like"/>
    <property type="match status" value="1"/>
</dbReference>
<dbReference type="GO" id="GO:0016853">
    <property type="term" value="F:isomerase activity"/>
    <property type="evidence" value="ECO:0007669"/>
    <property type="project" value="UniProtKB-KW"/>
</dbReference>
<sequence>MKIDFFCPRWGSEGLQWNEFAEKIANDGYVGVEVYPLGDESTNQDMLSALEEKNLSYILLHAEMKEGKNFEKYLEALERNLYRLLDYQNQQMQPRFIVTQTGREYYSMDQMEQCFAICNRIAKESGIEIIQETHRNKWSYAAHVVKDYLARFPELKLALDLSHWVCVSESYLEDQQDAVDLAIQHTRHIHARVGHTQGPQVLDPSAPENREALQHHLNWWDRWVSRLDADGVKIATITPEFGPYPYLPFKPFTKEPISDQYAVNLWMMNHLKKRYEAII</sequence>
<keyword evidence="1" id="KW-0413">Isomerase</keyword>
<reference evidence="2" key="1">
    <citation type="journal article" date="2019" name="Int. J. Syst. Evol. Microbiol.">
        <title>The Global Catalogue of Microorganisms (GCM) 10K type strain sequencing project: providing services to taxonomists for standard genome sequencing and annotation.</title>
        <authorList>
            <consortium name="The Broad Institute Genomics Platform"/>
            <consortium name="The Broad Institute Genome Sequencing Center for Infectious Disease"/>
            <person name="Wu L."/>
            <person name="Ma J."/>
        </authorList>
    </citation>
    <scope>NUCLEOTIDE SEQUENCE [LARGE SCALE GENOMIC DNA]</scope>
    <source>
        <strain evidence="2">KCTC 42248</strain>
    </source>
</reference>
<dbReference type="RefSeq" id="WP_380868755.1">
    <property type="nucleotide sequence ID" value="NZ_JBHUMA010000006.1"/>
</dbReference>
<proteinExistence type="predicted"/>
<evidence type="ECO:0000313" key="1">
    <source>
        <dbReference type="EMBL" id="MFD2598667.1"/>
    </source>
</evidence>
<dbReference type="EMBL" id="JBHUMA010000006">
    <property type="protein sequence ID" value="MFD2598667.1"/>
    <property type="molecule type" value="Genomic_DNA"/>
</dbReference>
<dbReference type="Gene3D" id="3.20.20.150">
    <property type="entry name" value="Divalent-metal-dependent TIM barrel enzymes"/>
    <property type="match status" value="1"/>
</dbReference>
<organism evidence="1 2">
    <name type="scientific">Sphingobacterium corticis</name>
    <dbReference type="NCBI Taxonomy" id="1812823"/>
    <lineage>
        <taxon>Bacteria</taxon>
        <taxon>Pseudomonadati</taxon>
        <taxon>Bacteroidota</taxon>
        <taxon>Sphingobacteriia</taxon>
        <taxon>Sphingobacteriales</taxon>
        <taxon>Sphingobacteriaceae</taxon>
        <taxon>Sphingobacterium</taxon>
    </lineage>
</organism>